<sequence>MIIMSFRNKDKFKNTVTFTLKQEIYFSGEDENILDGQSKICNWLYNYLYDMVEYDYKYNGSRNKLINKYNLRNQVPRLKEEKPFLKTVYSSVLKNVAIRLAKSYENFFQIPEVGHPQHRSWKTKWFSLEYEEKIGWKIDGKTVIISLGKDKYSKQLKVVGTLNEKPKLDGGEPRAFRLVKQRGKFYAILTVVKDKTPKKDVEKWIALDPNHKNLLTAYDYKGNTIEFQNLDEIKYWDGVIDDLMSKRDNCKRKSQFIPISETRGYWEPSNNWKRYDKALEKALHTKREQTKLGMFTIANYLCRNYDKILIGDYTPSKEVSPHKKANRSILNQTLIAKLRGTIEWVCDKSGKTFKKVDEKNTTKKCCICEDVEKKDPEVRTFTCKKCGQTLSRDINSAVNIAKKEMHLSGTDYKANLKEPLYIAYWRYNNSKINMQTN</sequence>
<evidence type="ECO:0000256" key="1">
    <source>
        <dbReference type="ARBA" id="ARBA00023125"/>
    </source>
</evidence>
<gene>
    <name evidence="3" type="ordered locus">Metev_0487</name>
</gene>
<dbReference type="NCBIfam" id="NF040570">
    <property type="entry name" value="guided_TnpB"/>
    <property type="match status" value="1"/>
</dbReference>
<organism evidence="3 4">
    <name type="scientific">Methanohalobium evestigatum (strain ATCC BAA-1072 / DSM 3721 / NBRC 107634 / OCM 161 / Z-7303)</name>
    <dbReference type="NCBI Taxonomy" id="644295"/>
    <lineage>
        <taxon>Archaea</taxon>
        <taxon>Methanobacteriati</taxon>
        <taxon>Methanobacteriota</taxon>
        <taxon>Stenosarchaea group</taxon>
        <taxon>Methanomicrobia</taxon>
        <taxon>Methanosarcinales</taxon>
        <taxon>Methanosarcinaceae</taxon>
        <taxon>Methanohalobium</taxon>
    </lineage>
</organism>
<proteinExistence type="predicted"/>
<keyword evidence="1" id="KW-0238">DNA-binding</keyword>
<dbReference type="STRING" id="644295.Metev_0487"/>
<evidence type="ECO:0000313" key="4">
    <source>
        <dbReference type="Proteomes" id="UP000000391"/>
    </source>
</evidence>
<dbReference type="KEGG" id="mev:Metev_0487"/>
<accession>D7E859</accession>
<dbReference type="GO" id="GO:0003677">
    <property type="term" value="F:DNA binding"/>
    <property type="evidence" value="ECO:0007669"/>
    <property type="project" value="UniProtKB-KW"/>
</dbReference>
<keyword evidence="4" id="KW-1185">Reference proteome</keyword>
<evidence type="ECO:0000313" key="3">
    <source>
        <dbReference type="EMBL" id="ADI73401.1"/>
    </source>
</evidence>
<dbReference type="Proteomes" id="UP000000391">
    <property type="component" value="Chromosome"/>
</dbReference>
<dbReference type="EMBL" id="CP002069">
    <property type="protein sequence ID" value="ADI73401.1"/>
    <property type="molecule type" value="Genomic_DNA"/>
</dbReference>
<protein>
    <submittedName>
        <fullName evidence="3">Transposase IS605 OrfB</fullName>
    </submittedName>
</protein>
<dbReference type="InterPro" id="IPR010095">
    <property type="entry name" value="Cas12f1-like_TNB"/>
</dbReference>
<reference evidence="3 4" key="1">
    <citation type="submission" date="2010-06" db="EMBL/GenBank/DDBJ databases">
        <title>Complete sequence chromosome of Methanohalobium evestigatum Z-7303.</title>
        <authorList>
            <consortium name="US DOE Joint Genome Institute"/>
            <person name="Lucas S."/>
            <person name="Copeland A."/>
            <person name="Lapidus A."/>
            <person name="Cheng J.-F."/>
            <person name="Bruce D."/>
            <person name="Goodwin L."/>
            <person name="Pitluck S."/>
            <person name="Saunders E."/>
            <person name="Detter J.C."/>
            <person name="Han C."/>
            <person name="Tapia R."/>
            <person name="Land M."/>
            <person name="Hauser L."/>
            <person name="Kyrpides N."/>
            <person name="Mikhailova N."/>
            <person name="Sieprawska-Lupa M."/>
            <person name="Whitman W.B."/>
            <person name="Anderson I."/>
            <person name="Woyke T."/>
        </authorList>
    </citation>
    <scope>NUCLEOTIDE SEQUENCE [LARGE SCALE GENOMIC DNA]</scope>
    <source>
        <strain evidence="4">ATCC BAA-1072 / DSM 3721 / NBRC 107634 / OCM 161 / Z-7303</strain>
    </source>
</reference>
<dbReference type="Pfam" id="PF07282">
    <property type="entry name" value="Cas12f1-like_TNB"/>
    <property type="match status" value="1"/>
</dbReference>
<feature type="domain" description="Cas12f1-like TNB" evidence="2">
    <location>
        <begin position="337"/>
        <end position="400"/>
    </location>
</feature>
<name>D7E859_METEZ</name>
<evidence type="ECO:0000259" key="2">
    <source>
        <dbReference type="Pfam" id="PF07282"/>
    </source>
</evidence>
<dbReference type="AlphaFoldDB" id="D7E859"/>
<dbReference type="HOGENOM" id="CLU_041263_0_0_2"/>